<dbReference type="Gene3D" id="2.60.40.840">
    <property type="match status" value="2"/>
</dbReference>
<evidence type="ECO:0000256" key="1">
    <source>
        <dbReference type="ARBA" id="ARBA00005298"/>
    </source>
</evidence>
<dbReference type="Pfam" id="PF02752">
    <property type="entry name" value="Arrestin_C"/>
    <property type="match status" value="1"/>
</dbReference>
<dbReference type="PANTHER" id="PTHR11792:SF18">
    <property type="entry name" value="FI20035P1"/>
    <property type="match status" value="1"/>
</dbReference>
<feature type="domain" description="Arrestin C-terminal-like" evidence="3">
    <location>
        <begin position="355"/>
        <end position="646"/>
    </location>
</feature>
<feature type="compositionally biased region" description="Low complexity" evidence="2">
    <location>
        <begin position="284"/>
        <end position="298"/>
    </location>
</feature>
<feature type="compositionally biased region" description="Acidic residues" evidence="2">
    <location>
        <begin position="331"/>
        <end position="340"/>
    </location>
</feature>
<dbReference type="InterPro" id="IPR000698">
    <property type="entry name" value="Arrestin"/>
</dbReference>
<dbReference type="InterPro" id="IPR011022">
    <property type="entry name" value="Arrestin_C-like"/>
</dbReference>
<evidence type="ECO:0000256" key="2">
    <source>
        <dbReference type="SAM" id="MobiDB-lite"/>
    </source>
</evidence>
<feature type="region of interest" description="Disordered" evidence="2">
    <location>
        <begin position="280"/>
        <end position="346"/>
    </location>
</feature>
<comment type="similarity">
    <text evidence="1">Belongs to the arrestin family.</text>
</comment>
<evidence type="ECO:0000259" key="3">
    <source>
        <dbReference type="SMART" id="SM01017"/>
    </source>
</evidence>
<dbReference type="GO" id="GO:0001664">
    <property type="term" value="F:G protein-coupled receptor binding"/>
    <property type="evidence" value="ECO:0007669"/>
    <property type="project" value="TreeGrafter"/>
</dbReference>
<dbReference type="GO" id="GO:0005737">
    <property type="term" value="C:cytoplasm"/>
    <property type="evidence" value="ECO:0007669"/>
    <property type="project" value="TreeGrafter"/>
</dbReference>
<dbReference type="AlphaFoldDB" id="A0A6H5IKH6"/>
<feature type="region of interest" description="Disordered" evidence="2">
    <location>
        <begin position="665"/>
        <end position="713"/>
    </location>
</feature>
<dbReference type="InterPro" id="IPR014752">
    <property type="entry name" value="Arrestin-like_C"/>
</dbReference>
<feature type="region of interest" description="Disordered" evidence="2">
    <location>
        <begin position="779"/>
        <end position="798"/>
    </location>
</feature>
<feature type="compositionally biased region" description="Basic and acidic residues" evidence="2">
    <location>
        <begin position="787"/>
        <end position="798"/>
    </location>
</feature>
<dbReference type="SUPFAM" id="SSF81296">
    <property type="entry name" value="E set domains"/>
    <property type="match status" value="3"/>
</dbReference>
<evidence type="ECO:0000313" key="5">
    <source>
        <dbReference type="Proteomes" id="UP000479190"/>
    </source>
</evidence>
<dbReference type="InterPro" id="IPR014753">
    <property type="entry name" value="Arrestin_N"/>
</dbReference>
<organism evidence="4 5">
    <name type="scientific">Trichogramma brassicae</name>
    <dbReference type="NCBI Taxonomy" id="86971"/>
    <lineage>
        <taxon>Eukaryota</taxon>
        <taxon>Metazoa</taxon>
        <taxon>Ecdysozoa</taxon>
        <taxon>Arthropoda</taxon>
        <taxon>Hexapoda</taxon>
        <taxon>Insecta</taxon>
        <taxon>Pterygota</taxon>
        <taxon>Neoptera</taxon>
        <taxon>Endopterygota</taxon>
        <taxon>Hymenoptera</taxon>
        <taxon>Apocrita</taxon>
        <taxon>Proctotrupomorpha</taxon>
        <taxon>Chalcidoidea</taxon>
        <taxon>Trichogrammatidae</taxon>
        <taxon>Trichogramma</taxon>
    </lineage>
</organism>
<dbReference type="GO" id="GO:0007165">
    <property type="term" value="P:signal transduction"/>
    <property type="evidence" value="ECO:0007669"/>
    <property type="project" value="InterPro"/>
</dbReference>
<dbReference type="Proteomes" id="UP000479190">
    <property type="component" value="Unassembled WGS sequence"/>
</dbReference>
<dbReference type="Gene3D" id="2.60.40.640">
    <property type="match status" value="1"/>
</dbReference>
<feature type="compositionally biased region" description="Low complexity" evidence="2">
    <location>
        <begin position="546"/>
        <end position="563"/>
    </location>
</feature>
<proteinExistence type="inferred from homology"/>
<dbReference type="SMART" id="SM01017">
    <property type="entry name" value="Arrestin_C"/>
    <property type="match status" value="1"/>
</dbReference>
<dbReference type="EMBL" id="CADCXV010000894">
    <property type="protein sequence ID" value="CAB0038164.1"/>
    <property type="molecule type" value="Genomic_DNA"/>
</dbReference>
<dbReference type="InterPro" id="IPR014756">
    <property type="entry name" value="Ig_E-set"/>
</dbReference>
<evidence type="ECO:0000313" key="4">
    <source>
        <dbReference type="EMBL" id="CAB0038164.1"/>
    </source>
</evidence>
<dbReference type="PANTHER" id="PTHR11792">
    <property type="entry name" value="ARRESTIN"/>
    <property type="match status" value="1"/>
</dbReference>
<feature type="region of interest" description="Disordered" evidence="2">
    <location>
        <begin position="541"/>
        <end position="597"/>
    </location>
</feature>
<reference evidence="4 5" key="1">
    <citation type="submission" date="2020-02" db="EMBL/GenBank/DDBJ databases">
        <authorList>
            <person name="Ferguson B K."/>
        </authorList>
    </citation>
    <scope>NUCLEOTIDE SEQUENCE [LARGE SCALE GENOMIC DNA]</scope>
</reference>
<keyword evidence="5" id="KW-1185">Reference proteome</keyword>
<protein>
    <recommendedName>
        <fullName evidence="3">Arrestin C-terminal-like domain-containing protein</fullName>
    </recommendedName>
</protein>
<name>A0A6H5IKH6_9HYME</name>
<gene>
    <name evidence="4" type="ORF">TBRA_LOCUS9955</name>
</gene>
<dbReference type="OrthoDB" id="6500995at2759"/>
<accession>A0A6H5IKH6</accession>
<sequence length="818" mass="91827">VFCDERRHHRYVYTFIYTIYMYTSPTDAHTCSWLETIHISCARSEANEATICKDLYYSIFIGRTAYIIFCCCAGTAQGDDKSSTKPLNVLRAATGLLQISLQMYVYGQVTLTFRYGREDEEVMGLKFFNEAIMALAQLYPPYYSSDRQEPTTAFQHTVADLANSLLEFPARTHLTWASKVNDARLNDTSSKVLKLSRPFEVLMKRFHPNAHPFTISVSPYAPPSVQLIPAKEYNGAPIGTRYDVRIYAEYSPLRSARDGFQLKNLLWHIANKKIKKKEPSKLLPGATTTTTPATTGTTSRSPLQYFRTRSKENNESSNVSDDHDDEIKLDDADDDDEDAEPPIPQAEVEKQFLLSDGRVKLEASLDRAVYAHGEPITVRVNVTNNSGRSVKRIMSRQNLSMYSCRVYRTIIDKFELFGSIPQTTEKKRTNNRARVGFRMMQRIPSISHVQIHVHPRSSQFHTTGIRYILPCVLWYTRRRRRRCIGRYGGGARAFEKYKLITARSTRFLMKLPASSRLCASTLCNTWTYACSATANSRTSSRRCRRATAAPSSRASASSAATCSDPRRARPRTGSPSRTIPAIPSATRISPRPSSAPVTRPRIATFSPFMSRITQRVKVLACVKIMGDWIGSFVRLKLPFVLMHSKSDPIYTSNLASATMVGAPGATDLAASPPHTPSKRTLDKIETVDEPEDDDNYRSLPFIDDKDVDTSDEDDMQYRIDPEDKKSAENDAASGLTLINTPIPTRPKMTVVKLTTTPSIETPIPISCAQQPLTSTILNTSSSSSHVGRKDTAISRRESMSRVDLIERFDSNDGDERST</sequence>
<feature type="non-terminal residue" evidence="4">
    <location>
        <position position="1"/>
    </location>
</feature>
<dbReference type="GO" id="GO:0002031">
    <property type="term" value="P:G protein-coupled receptor internalization"/>
    <property type="evidence" value="ECO:0007669"/>
    <property type="project" value="TreeGrafter"/>
</dbReference>